<evidence type="ECO:0000313" key="3">
    <source>
        <dbReference type="Proteomes" id="UP000004095"/>
    </source>
</evidence>
<evidence type="ECO:0000256" key="1">
    <source>
        <dbReference type="SAM" id="SignalP"/>
    </source>
</evidence>
<comment type="caution">
    <text evidence="2">The sequence shown here is derived from an EMBL/GenBank/DDBJ whole genome shotgun (WGS) entry which is preliminary data.</text>
</comment>
<dbReference type="AlphaFoldDB" id="A1ZW44"/>
<name>A1ZW44_MICM2</name>
<sequence length="129" mass="15155">MKILILSVCMLLLLPKSATQEVNLTHKWQITWCGFASFFQEYEKFSPVERATYQKKLKKAFIRFKSNQTYSMQVFDTKDRGTWATQNNLLVLKSNEGVKVKFMIEKTSAKELTLLNVQKKDTLLIKIRR</sequence>
<feature type="signal peptide" evidence="1">
    <location>
        <begin position="1"/>
        <end position="20"/>
    </location>
</feature>
<organism evidence="2 3">
    <name type="scientific">Microscilla marina ATCC 23134</name>
    <dbReference type="NCBI Taxonomy" id="313606"/>
    <lineage>
        <taxon>Bacteria</taxon>
        <taxon>Pseudomonadati</taxon>
        <taxon>Bacteroidota</taxon>
        <taxon>Cytophagia</taxon>
        <taxon>Cytophagales</taxon>
        <taxon>Microscillaceae</taxon>
        <taxon>Microscilla</taxon>
    </lineage>
</organism>
<dbReference type="Proteomes" id="UP000004095">
    <property type="component" value="Unassembled WGS sequence"/>
</dbReference>
<dbReference type="RefSeq" id="WP_002702899.1">
    <property type="nucleotide sequence ID" value="NZ_AAWS01000049.1"/>
</dbReference>
<protein>
    <recommendedName>
        <fullName evidence="4">Lipocalin-like domain-containing protein</fullName>
    </recommendedName>
</protein>
<proteinExistence type="predicted"/>
<evidence type="ECO:0000313" key="2">
    <source>
        <dbReference type="EMBL" id="EAY25407.1"/>
    </source>
</evidence>
<keyword evidence="1" id="KW-0732">Signal</keyword>
<dbReference type="EMBL" id="AAWS01000049">
    <property type="protein sequence ID" value="EAY25407.1"/>
    <property type="molecule type" value="Genomic_DNA"/>
</dbReference>
<evidence type="ECO:0008006" key="4">
    <source>
        <dbReference type="Google" id="ProtNLM"/>
    </source>
</evidence>
<accession>A1ZW44</accession>
<reference evidence="2 3" key="1">
    <citation type="submission" date="2007-01" db="EMBL/GenBank/DDBJ databases">
        <authorList>
            <person name="Haygood M."/>
            <person name="Podell S."/>
            <person name="Anderson C."/>
            <person name="Hopkinson B."/>
            <person name="Roe K."/>
            <person name="Barbeau K."/>
            <person name="Gaasterland T."/>
            <person name="Ferriera S."/>
            <person name="Johnson J."/>
            <person name="Kravitz S."/>
            <person name="Beeson K."/>
            <person name="Sutton G."/>
            <person name="Rogers Y.-H."/>
            <person name="Friedman R."/>
            <person name="Frazier M."/>
            <person name="Venter J.C."/>
        </authorList>
    </citation>
    <scope>NUCLEOTIDE SEQUENCE [LARGE SCALE GENOMIC DNA]</scope>
    <source>
        <strain evidence="2 3">ATCC 23134</strain>
    </source>
</reference>
<gene>
    <name evidence="2" type="ORF">M23134_06666</name>
</gene>
<keyword evidence="3" id="KW-1185">Reference proteome</keyword>
<feature type="chain" id="PRO_5002642517" description="Lipocalin-like domain-containing protein" evidence="1">
    <location>
        <begin position="21"/>
        <end position="129"/>
    </location>
</feature>